<dbReference type="InterPro" id="IPR011249">
    <property type="entry name" value="Metalloenz_LuxS/M16"/>
</dbReference>
<reference evidence="5" key="1">
    <citation type="journal article" date="2019" name="Int. J. Syst. Evol. Microbiol.">
        <title>The Global Catalogue of Microorganisms (GCM) 10K type strain sequencing project: providing services to taxonomists for standard genome sequencing and annotation.</title>
        <authorList>
            <consortium name="The Broad Institute Genomics Platform"/>
            <consortium name="The Broad Institute Genome Sequencing Center for Infectious Disease"/>
            <person name="Wu L."/>
            <person name="Ma J."/>
        </authorList>
    </citation>
    <scope>NUCLEOTIDE SEQUENCE [LARGE SCALE GENOMIC DNA]</scope>
    <source>
        <strain evidence="5">JCM 10083</strain>
    </source>
</reference>
<dbReference type="InterPro" id="IPR007863">
    <property type="entry name" value="Peptidase_M16_C"/>
</dbReference>
<feature type="domain" description="Peptidase M16 N-terminal" evidence="2">
    <location>
        <begin position="17"/>
        <end position="130"/>
    </location>
</feature>
<proteinExistence type="inferred from homology"/>
<accession>A0ABW2SUX1</accession>
<keyword evidence="5" id="KW-1185">Reference proteome</keyword>
<dbReference type="Proteomes" id="UP001596514">
    <property type="component" value="Unassembled WGS sequence"/>
</dbReference>
<dbReference type="PANTHER" id="PTHR11851">
    <property type="entry name" value="METALLOPROTEASE"/>
    <property type="match status" value="1"/>
</dbReference>
<protein>
    <submittedName>
        <fullName evidence="4">Pitrilysin family protein</fullName>
    </submittedName>
</protein>
<organism evidence="4 5">
    <name type="scientific">Streptosporangium amethystogenes subsp. fukuiense</name>
    <dbReference type="NCBI Taxonomy" id="698418"/>
    <lineage>
        <taxon>Bacteria</taxon>
        <taxon>Bacillati</taxon>
        <taxon>Actinomycetota</taxon>
        <taxon>Actinomycetes</taxon>
        <taxon>Streptosporangiales</taxon>
        <taxon>Streptosporangiaceae</taxon>
        <taxon>Streptosporangium</taxon>
    </lineage>
</organism>
<dbReference type="Gene3D" id="3.30.830.10">
    <property type="entry name" value="Metalloenzyme, LuxS/M16 peptidase-like"/>
    <property type="match status" value="2"/>
</dbReference>
<dbReference type="RefSeq" id="WP_343965270.1">
    <property type="nucleotide sequence ID" value="NZ_BAAAGK010000028.1"/>
</dbReference>
<evidence type="ECO:0000313" key="5">
    <source>
        <dbReference type="Proteomes" id="UP001596514"/>
    </source>
</evidence>
<dbReference type="PANTHER" id="PTHR11851:SF49">
    <property type="entry name" value="MITOCHONDRIAL-PROCESSING PEPTIDASE SUBUNIT ALPHA"/>
    <property type="match status" value="1"/>
</dbReference>
<dbReference type="Pfam" id="PF00675">
    <property type="entry name" value="Peptidase_M16"/>
    <property type="match status" value="1"/>
</dbReference>
<dbReference type="InterPro" id="IPR050361">
    <property type="entry name" value="MPP/UQCRC_Complex"/>
</dbReference>
<evidence type="ECO:0000259" key="3">
    <source>
        <dbReference type="Pfam" id="PF05193"/>
    </source>
</evidence>
<dbReference type="Pfam" id="PF05193">
    <property type="entry name" value="Peptidase_M16_C"/>
    <property type="match status" value="1"/>
</dbReference>
<name>A0ABW2SUX1_9ACTN</name>
<gene>
    <name evidence="4" type="ORF">ACFQVD_04400</name>
</gene>
<comment type="caution">
    <text evidence="4">The sequence shown here is derived from an EMBL/GenBank/DDBJ whole genome shotgun (WGS) entry which is preliminary data.</text>
</comment>
<sequence length="424" mass="46545">MKTAEIVRVTLGNGLRVVVAEERSAPIAGVAVHYDVGFRAETEDRSGLAHLFEHLMFQGEAGSELDHFQQVESIGGFCNASTRQDYTDFYNVVPAEAAAQVIALEAARMRAPKITERAILAQTSVVREEVLGKIRKPYGGFPWPRLSPVLFRDFANAHDGYGDYTALQQVTLQDCEDFFDRHYSPANAVVTVAGDVEADAVLEVIGRTFGEIPPRPAPTLTSRWEPEPTGRPEAGYTDALAPLPAFAIGHRVPDPATDPRAHFALAALADVLAGGSQPRLRERLRRETGHTIIFSTRVGLFDFLDARDPDMWILTAVHPKELPAEQVLAAVDAELEAIGALGPTDEEVPRWRTRWVNSHHRSMDQLANRVRMIGRFELLFGDPGRVARLPELCAEVTAADVAAAARGLRPDSRALLRAVPEEGR</sequence>
<dbReference type="EMBL" id="JBHTEE010000001">
    <property type="protein sequence ID" value="MFC7599346.1"/>
    <property type="molecule type" value="Genomic_DNA"/>
</dbReference>
<dbReference type="SUPFAM" id="SSF63411">
    <property type="entry name" value="LuxS/MPP-like metallohydrolase"/>
    <property type="match status" value="2"/>
</dbReference>
<comment type="similarity">
    <text evidence="1">Belongs to the peptidase M16 family.</text>
</comment>
<feature type="domain" description="Peptidase M16 C-terminal" evidence="3">
    <location>
        <begin position="170"/>
        <end position="350"/>
    </location>
</feature>
<dbReference type="InterPro" id="IPR011765">
    <property type="entry name" value="Pept_M16_N"/>
</dbReference>
<evidence type="ECO:0000313" key="4">
    <source>
        <dbReference type="EMBL" id="MFC7599346.1"/>
    </source>
</evidence>
<evidence type="ECO:0000259" key="2">
    <source>
        <dbReference type="Pfam" id="PF00675"/>
    </source>
</evidence>
<evidence type="ECO:0000256" key="1">
    <source>
        <dbReference type="ARBA" id="ARBA00007261"/>
    </source>
</evidence>